<dbReference type="InterPro" id="IPR037485">
    <property type="entry name" value="PEX22"/>
</dbReference>
<feature type="non-terminal residue" evidence="1">
    <location>
        <position position="1"/>
    </location>
</feature>
<proteinExistence type="predicted"/>
<dbReference type="AlphaFoldDB" id="A0A146K8I5"/>
<accession>A0A146K8I5</accession>
<name>A0A146K8I5_9EUKA</name>
<dbReference type="EMBL" id="GDID01003466">
    <property type="protein sequence ID" value="JAP93140.1"/>
    <property type="molecule type" value="Transcribed_RNA"/>
</dbReference>
<reference evidence="1" key="1">
    <citation type="submission" date="2015-07" db="EMBL/GenBank/DDBJ databases">
        <title>Adaptation to a free-living lifestyle via gene acquisitions in the diplomonad Trepomonas sp. PC1.</title>
        <authorList>
            <person name="Xu F."/>
            <person name="Jerlstrom-Hultqvist J."/>
            <person name="Kolisko M."/>
            <person name="Simpson A.G.B."/>
            <person name="Roger A.J."/>
            <person name="Svard S.G."/>
            <person name="Andersson J.O."/>
        </authorList>
    </citation>
    <scope>NUCLEOTIDE SEQUENCE</scope>
    <source>
        <strain evidence="1">PC1</strain>
    </source>
</reference>
<organism evidence="1">
    <name type="scientific">Trepomonas sp. PC1</name>
    <dbReference type="NCBI Taxonomy" id="1076344"/>
    <lineage>
        <taxon>Eukaryota</taxon>
        <taxon>Metamonada</taxon>
        <taxon>Diplomonadida</taxon>
        <taxon>Hexamitidae</taxon>
        <taxon>Hexamitinae</taxon>
        <taxon>Trepomonas</taxon>
    </lineage>
</organism>
<evidence type="ECO:0000313" key="1">
    <source>
        <dbReference type="EMBL" id="JAP93140.1"/>
    </source>
</evidence>
<dbReference type="GO" id="GO:0007031">
    <property type="term" value="P:peroxisome organization"/>
    <property type="evidence" value="ECO:0007669"/>
    <property type="project" value="InterPro"/>
</dbReference>
<protein>
    <submittedName>
        <fullName evidence="1">Uncharacterized protein</fullName>
    </submittedName>
</protein>
<dbReference type="Pfam" id="PF22978">
    <property type="entry name" value="HAD_Pex22"/>
    <property type="match status" value="1"/>
</dbReference>
<gene>
    <name evidence="1" type="ORF">TPC1_14685</name>
</gene>
<sequence>TPNQKSLIFVANKVILDDNYNFLPQCDNLLNKIVQNNNLVLVCVKTTQDEVEEKVKKLFQQHVPALKQSHIIFYEQDGSVYNVIRQINPNMSFHSEKQTFDEVQQFIPSHLLKEPISSYFK</sequence>